<gene>
    <name evidence="4" type="ORF">COU32_02600</name>
</gene>
<dbReference type="CDD" id="cd03809">
    <property type="entry name" value="GT4_MtfB-like"/>
    <property type="match status" value="1"/>
</dbReference>
<name>A0A2H0TW02_9BACT</name>
<dbReference type="PANTHER" id="PTHR46401">
    <property type="entry name" value="GLYCOSYLTRANSFERASE WBBK-RELATED"/>
    <property type="match status" value="1"/>
</dbReference>
<evidence type="ECO:0000313" key="5">
    <source>
        <dbReference type="Proteomes" id="UP000231530"/>
    </source>
</evidence>
<dbReference type="GO" id="GO:0016757">
    <property type="term" value="F:glycosyltransferase activity"/>
    <property type="evidence" value="ECO:0007669"/>
    <property type="project" value="InterPro"/>
</dbReference>
<dbReference type="SUPFAM" id="SSF53756">
    <property type="entry name" value="UDP-Glycosyltransferase/glycogen phosphorylase"/>
    <property type="match status" value="1"/>
</dbReference>
<dbReference type="InterPro" id="IPR028098">
    <property type="entry name" value="Glyco_trans_4-like_N"/>
</dbReference>
<reference evidence="5" key="1">
    <citation type="submission" date="2017-09" db="EMBL/GenBank/DDBJ databases">
        <title>Depth-based differentiation of microbial function through sediment-hosted aquifers and enrichment of novel symbionts in the deep terrestrial subsurface.</title>
        <authorList>
            <person name="Probst A.J."/>
            <person name="Ladd B."/>
            <person name="Jarett J.K."/>
            <person name="Geller-Mcgrath D.E."/>
            <person name="Sieber C.M.K."/>
            <person name="Emerson J.B."/>
            <person name="Anantharaman K."/>
            <person name="Thomas B.C."/>
            <person name="Malmstrom R."/>
            <person name="Stieglmeier M."/>
            <person name="Klingl A."/>
            <person name="Woyke T."/>
            <person name="Ryan C.M."/>
            <person name="Banfield J.F."/>
        </authorList>
    </citation>
    <scope>NUCLEOTIDE SEQUENCE [LARGE SCALE GENOMIC DNA]</scope>
</reference>
<feature type="domain" description="Glycosyltransferase subfamily 4-like N-terminal" evidence="3">
    <location>
        <begin position="21"/>
        <end position="182"/>
    </location>
</feature>
<keyword evidence="1" id="KW-0808">Transferase</keyword>
<protein>
    <recommendedName>
        <fullName evidence="6">Glycosyltransferase family 1 protein</fullName>
    </recommendedName>
</protein>
<proteinExistence type="predicted"/>
<feature type="domain" description="Glycosyl transferase family 1" evidence="2">
    <location>
        <begin position="208"/>
        <end position="356"/>
    </location>
</feature>
<accession>A0A2H0TW02</accession>
<dbReference type="Pfam" id="PF13439">
    <property type="entry name" value="Glyco_transf_4"/>
    <property type="match status" value="1"/>
</dbReference>
<dbReference type="AlphaFoldDB" id="A0A2H0TW02"/>
<comment type="caution">
    <text evidence="4">The sequence shown here is derived from an EMBL/GenBank/DDBJ whole genome shotgun (WGS) entry which is preliminary data.</text>
</comment>
<dbReference type="Proteomes" id="UP000231530">
    <property type="component" value="Unassembled WGS sequence"/>
</dbReference>
<evidence type="ECO:0000256" key="1">
    <source>
        <dbReference type="ARBA" id="ARBA00022679"/>
    </source>
</evidence>
<dbReference type="InterPro" id="IPR001296">
    <property type="entry name" value="Glyco_trans_1"/>
</dbReference>
<evidence type="ECO:0000313" key="4">
    <source>
        <dbReference type="EMBL" id="PIR76350.1"/>
    </source>
</evidence>
<organism evidence="4 5">
    <name type="scientific">Candidatus Magasanikbacteria bacterium CG10_big_fil_rev_8_21_14_0_10_42_10</name>
    <dbReference type="NCBI Taxonomy" id="1974649"/>
    <lineage>
        <taxon>Bacteria</taxon>
        <taxon>Candidatus Magasanikiibacteriota</taxon>
    </lineage>
</organism>
<evidence type="ECO:0000259" key="3">
    <source>
        <dbReference type="Pfam" id="PF13439"/>
    </source>
</evidence>
<sequence length="387" mass="44103">MTKHMIIGIDASRANTLHRTGVEEYVFQLIQEIKNIHTKASVFPETQDITFVLYTREPLIAELAAFLPEHVTNKVLRWPPRRLWTQVRLSWEMLTHPPDILFVPGHVVPIIHPKKTVMTVHDVAAIAFPESYNWFERWYSLWSAKYAVRKLWKVIVPSEYTKQEFQRLVKNEQRVASIHVVPLAYDKTYKEISDEQKIADVLNTYHIQKPFLLSVGRLELKKNSVRIIQAFELLKKRQSGNLANSQLVLVGGKGYGYEDVEKAIQKSPYKNDIILPGYVSDEHLPYIMNAAEVFVFPSLYEGFGIPILEAFACGTPVVTSNTTSCAEVAGDAAVLVDPLDVERIASGIVDAMKGEKISLALERVQDISWEHVGQHIVQICFDDSHQR</sequence>
<evidence type="ECO:0008006" key="6">
    <source>
        <dbReference type="Google" id="ProtNLM"/>
    </source>
</evidence>
<dbReference type="EMBL" id="PFBY01000031">
    <property type="protein sequence ID" value="PIR76350.1"/>
    <property type="molecule type" value="Genomic_DNA"/>
</dbReference>
<evidence type="ECO:0000259" key="2">
    <source>
        <dbReference type="Pfam" id="PF00534"/>
    </source>
</evidence>
<dbReference type="Pfam" id="PF00534">
    <property type="entry name" value="Glycos_transf_1"/>
    <property type="match status" value="1"/>
</dbReference>
<dbReference type="PANTHER" id="PTHR46401:SF2">
    <property type="entry name" value="GLYCOSYLTRANSFERASE WBBK-RELATED"/>
    <property type="match status" value="1"/>
</dbReference>
<dbReference type="Gene3D" id="3.40.50.2000">
    <property type="entry name" value="Glycogen Phosphorylase B"/>
    <property type="match status" value="2"/>
</dbReference>